<evidence type="ECO:0000313" key="1">
    <source>
        <dbReference type="EMBL" id="KAJ4445833.1"/>
    </source>
</evidence>
<keyword evidence="2" id="KW-1185">Reference proteome</keyword>
<organism evidence="1 2">
    <name type="scientific">Periplaneta americana</name>
    <name type="common">American cockroach</name>
    <name type="synonym">Blatta americana</name>
    <dbReference type="NCBI Taxonomy" id="6978"/>
    <lineage>
        <taxon>Eukaryota</taxon>
        <taxon>Metazoa</taxon>
        <taxon>Ecdysozoa</taxon>
        <taxon>Arthropoda</taxon>
        <taxon>Hexapoda</taxon>
        <taxon>Insecta</taxon>
        <taxon>Pterygota</taxon>
        <taxon>Neoptera</taxon>
        <taxon>Polyneoptera</taxon>
        <taxon>Dictyoptera</taxon>
        <taxon>Blattodea</taxon>
        <taxon>Blattoidea</taxon>
        <taxon>Blattidae</taxon>
        <taxon>Blattinae</taxon>
        <taxon>Periplaneta</taxon>
    </lineage>
</organism>
<proteinExistence type="predicted"/>
<name>A0ABQ8TIY5_PERAM</name>
<comment type="caution">
    <text evidence="1">The sequence shown here is derived from an EMBL/GenBank/DDBJ whole genome shotgun (WGS) entry which is preliminary data.</text>
</comment>
<evidence type="ECO:0000313" key="2">
    <source>
        <dbReference type="Proteomes" id="UP001148838"/>
    </source>
</evidence>
<sequence length="94" mass="10545">MAGLWFIISYCDSDVRFELTTSVPQESRSRVSRHGLHGALRDGARRREERGKGLRGEGVCARIWCWQRGEGSGLFSGVLSLDTRGTFQATSLWL</sequence>
<gene>
    <name evidence="1" type="ORF">ANN_12518</name>
</gene>
<dbReference type="Proteomes" id="UP001148838">
    <property type="component" value="Unassembled WGS sequence"/>
</dbReference>
<accession>A0ABQ8TIY5</accession>
<reference evidence="1 2" key="1">
    <citation type="journal article" date="2022" name="Allergy">
        <title>Genome assembly and annotation of Periplaneta americana reveal a comprehensive cockroach allergen profile.</title>
        <authorList>
            <person name="Wang L."/>
            <person name="Xiong Q."/>
            <person name="Saelim N."/>
            <person name="Wang L."/>
            <person name="Nong W."/>
            <person name="Wan A.T."/>
            <person name="Shi M."/>
            <person name="Liu X."/>
            <person name="Cao Q."/>
            <person name="Hui J.H.L."/>
            <person name="Sookrung N."/>
            <person name="Leung T.F."/>
            <person name="Tungtrongchitr A."/>
            <person name="Tsui S.K.W."/>
        </authorList>
    </citation>
    <scope>NUCLEOTIDE SEQUENCE [LARGE SCALE GENOMIC DNA]</scope>
    <source>
        <strain evidence="1">PWHHKU_190912</strain>
    </source>
</reference>
<protein>
    <submittedName>
        <fullName evidence="1">Uncharacterized protein</fullName>
    </submittedName>
</protein>
<dbReference type="EMBL" id="JAJSOF020000009">
    <property type="protein sequence ID" value="KAJ4445833.1"/>
    <property type="molecule type" value="Genomic_DNA"/>
</dbReference>